<keyword evidence="1" id="KW-0472">Membrane</keyword>
<dbReference type="RefSeq" id="WP_214186920.1">
    <property type="nucleotide sequence ID" value="NZ_BSDS01000001.1"/>
</dbReference>
<keyword evidence="2" id="KW-0732">Signal</keyword>
<feature type="transmembrane region" description="Helical" evidence="1">
    <location>
        <begin position="30"/>
        <end position="55"/>
    </location>
</feature>
<gene>
    <name evidence="3" type="ORF">GHYDROH2_09210</name>
</gene>
<accession>A0A9W6FYY9</accession>
<evidence type="ECO:0000313" key="3">
    <source>
        <dbReference type="EMBL" id="GLI37420.1"/>
    </source>
</evidence>
<name>A0A9W6FYY9_9BACT</name>
<keyword evidence="1" id="KW-0812">Transmembrane</keyword>
<organism evidence="3 4">
    <name type="scientific">Geobacter hydrogenophilus</name>
    <dbReference type="NCBI Taxonomy" id="40983"/>
    <lineage>
        <taxon>Bacteria</taxon>
        <taxon>Pseudomonadati</taxon>
        <taxon>Thermodesulfobacteriota</taxon>
        <taxon>Desulfuromonadia</taxon>
        <taxon>Geobacterales</taxon>
        <taxon>Geobacteraceae</taxon>
        <taxon>Geobacter</taxon>
    </lineage>
</organism>
<keyword evidence="4" id="KW-1185">Reference proteome</keyword>
<evidence type="ECO:0000313" key="4">
    <source>
        <dbReference type="Proteomes" id="UP001144352"/>
    </source>
</evidence>
<keyword evidence="1" id="KW-1133">Transmembrane helix</keyword>
<comment type="caution">
    <text evidence="3">The sequence shown here is derived from an EMBL/GenBank/DDBJ whole genome shotgun (WGS) entry which is preliminary data.</text>
</comment>
<dbReference type="EMBL" id="BSDS01000001">
    <property type="protein sequence ID" value="GLI37420.1"/>
    <property type="molecule type" value="Genomic_DNA"/>
</dbReference>
<dbReference type="AlphaFoldDB" id="A0A9W6FYY9"/>
<protein>
    <submittedName>
        <fullName evidence="3">Uncharacterized protein</fullName>
    </submittedName>
</protein>
<proteinExistence type="predicted"/>
<dbReference type="Proteomes" id="UP001144352">
    <property type="component" value="Unassembled WGS sequence"/>
</dbReference>
<reference evidence="3" key="1">
    <citation type="submission" date="2022-12" db="EMBL/GenBank/DDBJ databases">
        <title>Reference genome sequencing for broad-spectrum identification of bacterial and archaeal isolates by mass spectrometry.</title>
        <authorList>
            <person name="Sekiguchi Y."/>
            <person name="Tourlousse D.M."/>
        </authorList>
    </citation>
    <scope>NUCLEOTIDE SEQUENCE</scope>
    <source>
        <strain evidence="3">H2</strain>
    </source>
</reference>
<evidence type="ECO:0000256" key="2">
    <source>
        <dbReference type="SAM" id="SignalP"/>
    </source>
</evidence>
<feature type="signal peptide" evidence="2">
    <location>
        <begin position="1"/>
        <end position="20"/>
    </location>
</feature>
<feature type="chain" id="PRO_5040978142" evidence="2">
    <location>
        <begin position="21"/>
        <end position="79"/>
    </location>
</feature>
<sequence length="79" mass="8146">MKTFTRALFGLLAASGTALAASGAESEANGFLVTLFLAFGALVIAFQLAPGLILFGSMMKGLFSRPADETVMGDSGNER</sequence>
<evidence type="ECO:0000256" key="1">
    <source>
        <dbReference type="SAM" id="Phobius"/>
    </source>
</evidence>